<comment type="caution">
    <text evidence="4">The sequence shown here is derived from an EMBL/GenBank/DDBJ whole genome shotgun (WGS) entry which is preliminary data.</text>
</comment>
<evidence type="ECO:0000259" key="3">
    <source>
        <dbReference type="PROSITE" id="PS50102"/>
    </source>
</evidence>
<keyword evidence="5" id="KW-1185">Reference proteome</keyword>
<feature type="domain" description="RRM" evidence="3">
    <location>
        <begin position="130"/>
        <end position="211"/>
    </location>
</feature>
<keyword evidence="1" id="KW-0694">RNA-binding</keyword>
<sequence length="257" mass="29103">MGNNKHNDDREAKKQKTCNASSSSKSGKSMMMKPCSGSKANLKKRKEKSEKRDHEDEQIVSKTEFNEMKKSIKDLSEVVKKLQEILPTKANLLEESKETTKTKEEETPKKKEIPKYPCSDCKVYPGECSETICVKGFDNLRPRDEIMKDLRNIFGSCGEFARVFVPNECEKLLPLGLAFINLNLGLGNDKALALSGSYMGGKELEVSLATDNDEFYGYANFYGCDRCPTRCFRKGEDTPYCGDRILCLKMPRSTIRR</sequence>
<dbReference type="Gene3D" id="3.30.70.330">
    <property type="match status" value="1"/>
</dbReference>
<dbReference type="GO" id="GO:0003723">
    <property type="term" value="F:RNA binding"/>
    <property type="evidence" value="ECO:0007669"/>
    <property type="project" value="UniProtKB-UniRule"/>
</dbReference>
<dbReference type="PROSITE" id="PS50102">
    <property type="entry name" value="RRM"/>
    <property type="match status" value="1"/>
</dbReference>
<dbReference type="OrthoDB" id="167718at2759"/>
<organism evidence="4 5">
    <name type="scientific">Arabis nemorensis</name>
    <dbReference type="NCBI Taxonomy" id="586526"/>
    <lineage>
        <taxon>Eukaryota</taxon>
        <taxon>Viridiplantae</taxon>
        <taxon>Streptophyta</taxon>
        <taxon>Embryophyta</taxon>
        <taxon>Tracheophyta</taxon>
        <taxon>Spermatophyta</taxon>
        <taxon>Magnoliopsida</taxon>
        <taxon>eudicotyledons</taxon>
        <taxon>Gunneridae</taxon>
        <taxon>Pentapetalae</taxon>
        <taxon>rosids</taxon>
        <taxon>malvids</taxon>
        <taxon>Brassicales</taxon>
        <taxon>Brassicaceae</taxon>
        <taxon>Arabideae</taxon>
        <taxon>Arabis</taxon>
    </lineage>
</organism>
<protein>
    <recommendedName>
        <fullName evidence="3">RRM domain-containing protein</fullName>
    </recommendedName>
</protein>
<name>A0A565B1Y0_9BRAS</name>
<dbReference type="InterPro" id="IPR035979">
    <property type="entry name" value="RBD_domain_sf"/>
</dbReference>
<gene>
    <name evidence="4" type="ORF">ANE_LOCUS6106</name>
</gene>
<evidence type="ECO:0000256" key="1">
    <source>
        <dbReference type="PROSITE-ProRule" id="PRU00176"/>
    </source>
</evidence>
<accession>A0A565B1Y0</accession>
<evidence type="ECO:0000313" key="4">
    <source>
        <dbReference type="EMBL" id="VVA95661.1"/>
    </source>
</evidence>
<evidence type="ECO:0000313" key="5">
    <source>
        <dbReference type="Proteomes" id="UP000489600"/>
    </source>
</evidence>
<dbReference type="Proteomes" id="UP000489600">
    <property type="component" value="Unassembled WGS sequence"/>
</dbReference>
<proteinExistence type="predicted"/>
<dbReference type="AlphaFoldDB" id="A0A565B1Y0"/>
<dbReference type="InterPro" id="IPR000504">
    <property type="entry name" value="RRM_dom"/>
</dbReference>
<reference evidence="4" key="1">
    <citation type="submission" date="2019-07" db="EMBL/GenBank/DDBJ databases">
        <authorList>
            <person name="Dittberner H."/>
        </authorList>
    </citation>
    <scope>NUCLEOTIDE SEQUENCE [LARGE SCALE GENOMIC DNA]</scope>
</reference>
<evidence type="ECO:0000256" key="2">
    <source>
        <dbReference type="SAM" id="MobiDB-lite"/>
    </source>
</evidence>
<feature type="compositionally biased region" description="Basic and acidic residues" evidence="2">
    <location>
        <begin position="1"/>
        <end position="14"/>
    </location>
</feature>
<dbReference type="EMBL" id="CABITT030000002">
    <property type="protein sequence ID" value="VVA95661.1"/>
    <property type="molecule type" value="Genomic_DNA"/>
</dbReference>
<feature type="compositionally biased region" description="Low complexity" evidence="2">
    <location>
        <begin position="21"/>
        <end position="39"/>
    </location>
</feature>
<feature type="region of interest" description="Disordered" evidence="2">
    <location>
        <begin position="1"/>
        <end position="64"/>
    </location>
</feature>
<dbReference type="SUPFAM" id="SSF54928">
    <property type="entry name" value="RNA-binding domain, RBD"/>
    <property type="match status" value="1"/>
</dbReference>
<dbReference type="InterPro" id="IPR012677">
    <property type="entry name" value="Nucleotide-bd_a/b_plait_sf"/>
</dbReference>
<feature type="compositionally biased region" description="Basic and acidic residues" evidence="2">
    <location>
        <begin position="47"/>
        <end position="64"/>
    </location>
</feature>